<gene>
    <name evidence="3" type="ORF">UFOPK1591_00482</name>
</gene>
<feature type="domain" description="LysM" evidence="2">
    <location>
        <begin position="69"/>
        <end position="117"/>
    </location>
</feature>
<dbReference type="SUPFAM" id="SSF54106">
    <property type="entry name" value="LysM domain"/>
    <property type="match status" value="1"/>
</dbReference>
<evidence type="ECO:0000313" key="3">
    <source>
        <dbReference type="EMBL" id="CAB4557451.1"/>
    </source>
</evidence>
<dbReference type="CDD" id="cd00118">
    <property type="entry name" value="LysM"/>
    <property type="match status" value="1"/>
</dbReference>
<name>A0A6J6D0J1_9ZZZZ</name>
<dbReference type="EMBL" id="CAEZTD010000024">
    <property type="protein sequence ID" value="CAB4557451.1"/>
    <property type="molecule type" value="Genomic_DNA"/>
</dbReference>
<organism evidence="3">
    <name type="scientific">freshwater metagenome</name>
    <dbReference type="NCBI Taxonomy" id="449393"/>
    <lineage>
        <taxon>unclassified sequences</taxon>
        <taxon>metagenomes</taxon>
        <taxon>ecological metagenomes</taxon>
    </lineage>
</organism>
<dbReference type="Gene3D" id="3.10.350.10">
    <property type="entry name" value="LysM domain"/>
    <property type="match status" value="1"/>
</dbReference>
<dbReference type="InterPro" id="IPR018392">
    <property type="entry name" value="LysM"/>
</dbReference>
<keyword evidence="1" id="KW-1133">Transmembrane helix</keyword>
<protein>
    <submittedName>
        <fullName evidence="3">Unannotated protein</fullName>
    </submittedName>
</protein>
<evidence type="ECO:0000259" key="2">
    <source>
        <dbReference type="PROSITE" id="PS51782"/>
    </source>
</evidence>
<keyword evidence="1" id="KW-0472">Membrane</keyword>
<accession>A0A6J6D0J1</accession>
<keyword evidence="1" id="KW-0812">Transmembrane</keyword>
<dbReference type="AlphaFoldDB" id="A0A6J6D0J1"/>
<proteinExistence type="predicted"/>
<reference evidence="3" key="1">
    <citation type="submission" date="2020-05" db="EMBL/GenBank/DDBJ databases">
        <authorList>
            <person name="Chiriac C."/>
            <person name="Salcher M."/>
            <person name="Ghai R."/>
            <person name="Kavagutti S V."/>
        </authorList>
    </citation>
    <scope>NUCLEOTIDE SEQUENCE</scope>
</reference>
<evidence type="ECO:0000256" key="1">
    <source>
        <dbReference type="SAM" id="Phobius"/>
    </source>
</evidence>
<sequence length="121" mass="13097">MSTVAYPTYRPQVLRSQAARTRLVLTPRGRRVITFLIAVPLALAAFFAIVSAGQAAATNSAVVTDTSHTWITVESGETLWSLAYEIAPTKDPRDVIAEIVSLNQLNSDLQPGQRIALPTGY</sequence>
<dbReference type="Pfam" id="PF01476">
    <property type="entry name" value="LysM"/>
    <property type="match status" value="1"/>
</dbReference>
<dbReference type="InterPro" id="IPR036779">
    <property type="entry name" value="LysM_dom_sf"/>
</dbReference>
<dbReference type="SMART" id="SM00257">
    <property type="entry name" value="LysM"/>
    <property type="match status" value="1"/>
</dbReference>
<feature type="transmembrane region" description="Helical" evidence="1">
    <location>
        <begin position="32"/>
        <end position="50"/>
    </location>
</feature>
<dbReference type="PROSITE" id="PS51782">
    <property type="entry name" value="LYSM"/>
    <property type="match status" value="1"/>
</dbReference>